<proteinExistence type="inferred from homology"/>
<dbReference type="AlphaFoldDB" id="A0A2S6G1G0"/>
<name>A0A2S6G1G0_9CLOT</name>
<sequence>MIEILGYPIYSGYKKEILNDIEEIVSSEGCVHIVSGNPEVLYQGLFEKPLYENFTSKRSLIIPDGVGVIFSAKVKGLKVKEKIAGIEVMQDIISYCNRKNKSIYLLGSKDSIVRKCKINIEATYKGINVVGYKDGYFDLDNCDDIIEDINKCNPDVLFVAMGCPRQERFIIKHMDKLHCKLFMGVGGSFDILAGELKRAPKWMITFGIEWLYRILKEPFRIKRMKSIPKFMIRAIIGKV</sequence>
<dbReference type="STRING" id="37659.GCA_000703125_02557"/>
<dbReference type="GO" id="GO:0047244">
    <property type="term" value="F:N-acetylglucosaminyldiphosphoundecaprenol N-acetyl-beta-D-mannosaminyltransferase activity"/>
    <property type="evidence" value="ECO:0007669"/>
    <property type="project" value="UniProtKB-UniRule"/>
</dbReference>
<comment type="function">
    <text evidence="5">Catalyzes the conversion of GlcNAc-PP-undecaprenol into ManNAc-GlcNAc-PP-undecaprenol, the first committed lipid intermediate in the de novo synthesis of teichoic acid.</text>
</comment>
<accession>A0A2S6G1G0</accession>
<keyword evidence="1 5" id="KW-0328">Glycosyltransferase</keyword>
<evidence type="ECO:0000256" key="1">
    <source>
        <dbReference type="ARBA" id="ARBA00022676"/>
    </source>
</evidence>
<dbReference type="Proteomes" id="UP000239863">
    <property type="component" value="Unassembled WGS sequence"/>
</dbReference>
<dbReference type="UniPathway" id="UPA00632"/>
<evidence type="ECO:0000313" key="6">
    <source>
        <dbReference type="EMBL" id="PPK49731.1"/>
    </source>
</evidence>
<evidence type="ECO:0000313" key="7">
    <source>
        <dbReference type="Proteomes" id="UP000239863"/>
    </source>
</evidence>
<organism evidence="6 7">
    <name type="scientific">Clostridium algidicarnis DSM 15099</name>
    <dbReference type="NCBI Taxonomy" id="1121295"/>
    <lineage>
        <taxon>Bacteria</taxon>
        <taxon>Bacillati</taxon>
        <taxon>Bacillota</taxon>
        <taxon>Clostridia</taxon>
        <taxon>Eubacteriales</taxon>
        <taxon>Clostridiaceae</taxon>
        <taxon>Clostridium</taxon>
    </lineage>
</organism>
<comment type="pathway">
    <text evidence="5">Cell wall biogenesis; teichoic acid biosynthesis.</text>
</comment>
<gene>
    <name evidence="6" type="ORF">BD821_101396</name>
</gene>
<dbReference type="EC" id="2.4.1.187" evidence="5"/>
<dbReference type="GO" id="GO:0071555">
    <property type="term" value="P:cell wall organization"/>
    <property type="evidence" value="ECO:0007669"/>
    <property type="project" value="UniProtKB-KW"/>
</dbReference>
<comment type="catalytic activity">
    <reaction evidence="5">
        <text>UDP-N-acetyl-alpha-D-mannosamine + N-acetyl-alpha-D-glucosaminyl-di-trans,octa-cis-undecaprenyl diphosphate = N-acetyl-beta-D-mannosaminyl-(1-&gt;4)-N-acetyl-alpha-D-glucosaminyl di-trans,octa-cis-undecaprenyl diphosphate + UDP + H(+)</text>
        <dbReference type="Rhea" id="RHEA:16053"/>
        <dbReference type="ChEBI" id="CHEBI:15378"/>
        <dbReference type="ChEBI" id="CHEBI:58223"/>
        <dbReference type="ChEBI" id="CHEBI:62959"/>
        <dbReference type="ChEBI" id="CHEBI:68623"/>
        <dbReference type="ChEBI" id="CHEBI:132210"/>
        <dbReference type="EC" id="2.4.1.187"/>
    </reaction>
</comment>
<dbReference type="GO" id="GO:0019350">
    <property type="term" value="P:teichoic acid biosynthetic process"/>
    <property type="evidence" value="ECO:0007669"/>
    <property type="project" value="UniProtKB-UniRule"/>
</dbReference>
<dbReference type="InterPro" id="IPR004629">
    <property type="entry name" value="WecG_TagA_CpsF"/>
</dbReference>
<keyword evidence="3 5" id="KW-0777">Teichoic acid biosynthesis</keyword>
<evidence type="ECO:0000256" key="4">
    <source>
        <dbReference type="ARBA" id="ARBA00023316"/>
    </source>
</evidence>
<dbReference type="Pfam" id="PF03808">
    <property type="entry name" value="Glyco_tran_WecG"/>
    <property type="match status" value="1"/>
</dbReference>
<keyword evidence="2 5" id="KW-0808">Transferase</keyword>
<dbReference type="HAMAP" id="MF_02070">
    <property type="entry name" value="TagA_TarA"/>
    <property type="match status" value="1"/>
</dbReference>
<reference evidence="6 7" key="1">
    <citation type="submission" date="2018-02" db="EMBL/GenBank/DDBJ databases">
        <title>Genomic Encyclopedia of Archaeal and Bacterial Type Strains, Phase II (KMG-II): from individual species to whole genera.</title>
        <authorList>
            <person name="Goeker M."/>
        </authorList>
    </citation>
    <scope>NUCLEOTIDE SEQUENCE [LARGE SCALE GENOMIC DNA]</scope>
    <source>
        <strain evidence="6 7">DSM 15099</strain>
    </source>
</reference>
<comment type="similarity">
    <text evidence="5">Belongs to the glycosyltransferase 26 family. TagA/TarA subfamily.</text>
</comment>
<comment type="caution">
    <text evidence="6">The sequence shown here is derived from an EMBL/GenBank/DDBJ whole genome shotgun (WGS) entry which is preliminary data.</text>
</comment>
<dbReference type="EMBL" id="PTIS01000001">
    <property type="protein sequence ID" value="PPK49731.1"/>
    <property type="molecule type" value="Genomic_DNA"/>
</dbReference>
<dbReference type="NCBIfam" id="TIGR00696">
    <property type="entry name" value="wecG_tagA_cpsF"/>
    <property type="match status" value="1"/>
</dbReference>
<dbReference type="PANTHER" id="PTHR34136:SF1">
    <property type="entry name" value="UDP-N-ACETYL-D-MANNOSAMINURONIC ACID TRANSFERASE"/>
    <property type="match status" value="1"/>
</dbReference>
<dbReference type="InterPro" id="IPR034714">
    <property type="entry name" value="TagA_TarA"/>
</dbReference>
<evidence type="ECO:0000256" key="3">
    <source>
        <dbReference type="ARBA" id="ARBA00022944"/>
    </source>
</evidence>
<evidence type="ECO:0000256" key="2">
    <source>
        <dbReference type="ARBA" id="ARBA00022679"/>
    </source>
</evidence>
<protein>
    <recommendedName>
        <fullName evidence="5">N-acetylglucosaminyldiphosphoundecaprenol N-acetyl-beta-D-mannosaminyltransferase</fullName>
        <ecNumber evidence="5">2.4.1.187</ecNumber>
    </recommendedName>
    <alternativeName>
        <fullName evidence="5">N-acetylmannosaminyltransferase</fullName>
    </alternativeName>
    <alternativeName>
        <fullName evidence="5">UDP-N-acetylmannosamine transferase</fullName>
    </alternativeName>
    <alternativeName>
        <fullName evidence="5">UDP-N-acetylmannosamine:N-acetylglucosaminyl pyrophosphorylundecaprenol N-acetylmannosaminyltransferase</fullName>
    </alternativeName>
</protein>
<keyword evidence="4 5" id="KW-0961">Cell wall biogenesis/degradation</keyword>
<dbReference type="PANTHER" id="PTHR34136">
    <property type="match status" value="1"/>
</dbReference>
<evidence type="ECO:0000256" key="5">
    <source>
        <dbReference type="HAMAP-Rule" id="MF_02070"/>
    </source>
</evidence>
<dbReference type="CDD" id="cd06533">
    <property type="entry name" value="Glyco_transf_WecG_TagA"/>
    <property type="match status" value="1"/>
</dbReference>